<comment type="similarity">
    <text evidence="1">Belongs to the ABC transporter superfamily.</text>
</comment>
<reference evidence="8" key="1">
    <citation type="submission" date="2018-02" db="EMBL/GenBank/DDBJ databases">
        <title>Genome sequencing of Solimonas sp. HR-BB.</title>
        <authorList>
            <person name="Lee Y."/>
            <person name="Jeon C.O."/>
        </authorList>
    </citation>
    <scope>NUCLEOTIDE SEQUENCE [LARGE SCALE GENOMIC DNA]</scope>
    <source>
        <strain evidence="8">HR-U</strain>
    </source>
</reference>
<dbReference type="InterPro" id="IPR003439">
    <property type="entry name" value="ABC_transporter-like_ATP-bd"/>
</dbReference>
<dbReference type="InterPro" id="IPR027417">
    <property type="entry name" value="P-loop_NTPase"/>
</dbReference>
<evidence type="ECO:0000256" key="1">
    <source>
        <dbReference type="ARBA" id="ARBA00005417"/>
    </source>
</evidence>
<dbReference type="Pfam" id="PF13732">
    <property type="entry name" value="DrrA1-3_C"/>
    <property type="match status" value="1"/>
</dbReference>
<gene>
    <name evidence="7" type="ORF">C5O19_05945</name>
</gene>
<dbReference type="Proteomes" id="UP000239590">
    <property type="component" value="Unassembled WGS sequence"/>
</dbReference>
<organism evidence="7 8">
    <name type="scientific">Siphonobacter curvatus</name>
    <dbReference type="NCBI Taxonomy" id="2094562"/>
    <lineage>
        <taxon>Bacteria</taxon>
        <taxon>Pseudomonadati</taxon>
        <taxon>Bacteroidota</taxon>
        <taxon>Cytophagia</taxon>
        <taxon>Cytophagales</taxon>
        <taxon>Cytophagaceae</taxon>
        <taxon>Siphonobacter</taxon>
    </lineage>
</organism>
<protein>
    <submittedName>
        <fullName evidence="7">ABC transporter ATP-binding protein</fullName>
    </submittedName>
</protein>
<dbReference type="GO" id="GO:0016887">
    <property type="term" value="F:ATP hydrolysis activity"/>
    <property type="evidence" value="ECO:0007669"/>
    <property type="project" value="InterPro"/>
</dbReference>
<dbReference type="SMART" id="SM00382">
    <property type="entry name" value="AAA"/>
    <property type="match status" value="1"/>
</dbReference>
<comment type="caution">
    <text evidence="7">The sequence shown here is derived from an EMBL/GenBank/DDBJ whole genome shotgun (WGS) entry which is preliminary data.</text>
</comment>
<dbReference type="AlphaFoldDB" id="A0A2S7ING2"/>
<dbReference type="PANTHER" id="PTHR42711">
    <property type="entry name" value="ABC TRANSPORTER ATP-BINDING PROTEIN"/>
    <property type="match status" value="1"/>
</dbReference>
<evidence type="ECO:0000256" key="3">
    <source>
        <dbReference type="ARBA" id="ARBA00022458"/>
    </source>
</evidence>
<dbReference type="PANTHER" id="PTHR42711:SF5">
    <property type="entry name" value="ABC TRANSPORTER ATP-BINDING PROTEIN NATA"/>
    <property type="match status" value="1"/>
</dbReference>
<dbReference type="GO" id="GO:0005524">
    <property type="term" value="F:ATP binding"/>
    <property type="evidence" value="ECO:0007669"/>
    <property type="project" value="UniProtKB-KW"/>
</dbReference>
<evidence type="ECO:0000256" key="5">
    <source>
        <dbReference type="ARBA" id="ARBA00022840"/>
    </source>
</evidence>
<keyword evidence="5 7" id="KW-0067">ATP-binding</keyword>
<dbReference type="OrthoDB" id="9808363at2"/>
<dbReference type="InterPro" id="IPR050763">
    <property type="entry name" value="ABC_transporter_ATP-binding"/>
</dbReference>
<dbReference type="Pfam" id="PF00005">
    <property type="entry name" value="ABC_tran"/>
    <property type="match status" value="1"/>
</dbReference>
<evidence type="ECO:0000256" key="2">
    <source>
        <dbReference type="ARBA" id="ARBA00022448"/>
    </source>
</evidence>
<feature type="domain" description="ABC transporter" evidence="6">
    <location>
        <begin position="6"/>
        <end position="233"/>
    </location>
</feature>
<keyword evidence="4" id="KW-0547">Nucleotide-binding</keyword>
<evidence type="ECO:0000313" key="7">
    <source>
        <dbReference type="EMBL" id="PQA59196.1"/>
    </source>
</evidence>
<dbReference type="InterPro" id="IPR025302">
    <property type="entry name" value="DrrA1/2-like_C"/>
</dbReference>
<dbReference type="InterPro" id="IPR003593">
    <property type="entry name" value="AAA+_ATPase"/>
</dbReference>
<dbReference type="SUPFAM" id="SSF52540">
    <property type="entry name" value="P-loop containing nucleoside triphosphate hydrolases"/>
    <property type="match status" value="1"/>
</dbReference>
<name>A0A2S7ING2_9BACT</name>
<dbReference type="Gene3D" id="3.40.50.300">
    <property type="entry name" value="P-loop containing nucleotide triphosphate hydrolases"/>
    <property type="match status" value="1"/>
</dbReference>
<dbReference type="PROSITE" id="PS50893">
    <property type="entry name" value="ABC_TRANSPORTER_2"/>
    <property type="match status" value="1"/>
</dbReference>
<evidence type="ECO:0000313" key="8">
    <source>
        <dbReference type="Proteomes" id="UP000239590"/>
    </source>
</evidence>
<evidence type="ECO:0000256" key="4">
    <source>
        <dbReference type="ARBA" id="ARBA00022741"/>
    </source>
</evidence>
<accession>A0A2S7ING2</accession>
<sequence length="309" mass="34830">MSQPLLEARHVVKRYATHTALNDVSLSIPQGCIFGLLGPNGAGKTSLIRIINQITAPDEGEILLHGEPLQPKHIADIGYLPEERGLYKKMKVGDQLIYLARLKGLSQREATERLKQWFIKFDIRDWWDKKVEDLSKGMAQKCQFIATIVHDPKLIILDEPFSGFDPINANLLKDEILELKAKGATIIFSTHRMESVEELCDQIALINRSQVVLKGDKRAIKRQFMDQTYTIEYAGSLILSAYYELISSAEVEPGVYRSQVRILPGGHVNDLLTQLIAQVELKQFSEHVPSFNDIFIQVVGETPTQALIP</sequence>
<keyword evidence="2" id="KW-0813">Transport</keyword>
<dbReference type="EMBL" id="PTRA01000001">
    <property type="protein sequence ID" value="PQA59196.1"/>
    <property type="molecule type" value="Genomic_DNA"/>
</dbReference>
<evidence type="ECO:0000259" key="6">
    <source>
        <dbReference type="PROSITE" id="PS50893"/>
    </source>
</evidence>
<keyword evidence="3" id="KW-0536">Nodulation</keyword>
<keyword evidence="8" id="KW-1185">Reference proteome</keyword>
<dbReference type="CDD" id="cd03269">
    <property type="entry name" value="ABC_putative_ATPase"/>
    <property type="match status" value="1"/>
</dbReference>
<proteinExistence type="inferred from homology"/>
<dbReference type="RefSeq" id="WP_104710515.1">
    <property type="nucleotide sequence ID" value="NZ_PTRA01000001.1"/>
</dbReference>